<comment type="similarity">
    <text evidence="1 7">Belongs to the phospholipase B-like family.</text>
</comment>
<keyword evidence="2 7" id="KW-0732">Signal</keyword>
<dbReference type="Proteomes" id="UP000001593">
    <property type="component" value="Unassembled WGS sequence"/>
</dbReference>
<dbReference type="eggNOG" id="KOG3774">
    <property type="taxonomic scope" value="Eukaryota"/>
</dbReference>
<organism evidence="8 9">
    <name type="scientific">Nematostella vectensis</name>
    <name type="common">Starlet sea anemone</name>
    <dbReference type="NCBI Taxonomy" id="45351"/>
    <lineage>
        <taxon>Eukaryota</taxon>
        <taxon>Metazoa</taxon>
        <taxon>Cnidaria</taxon>
        <taxon>Anthozoa</taxon>
        <taxon>Hexacorallia</taxon>
        <taxon>Actiniaria</taxon>
        <taxon>Edwardsiidae</taxon>
        <taxon>Nematostella</taxon>
    </lineage>
</organism>
<dbReference type="HOGENOM" id="CLU_027106_3_0_1"/>
<dbReference type="KEGG" id="nve:5518263"/>
<evidence type="ECO:0000256" key="3">
    <source>
        <dbReference type="ARBA" id="ARBA00022801"/>
    </source>
</evidence>
<dbReference type="PANTHER" id="PTHR12370">
    <property type="entry name" value="PHOSPHOLIPASE B-RELATED"/>
    <property type="match status" value="1"/>
</dbReference>
<dbReference type="GO" id="GO:0004620">
    <property type="term" value="F:phospholipase activity"/>
    <property type="evidence" value="ECO:0000318"/>
    <property type="project" value="GO_Central"/>
</dbReference>
<dbReference type="EC" id="3.1.1.-" evidence="7"/>
<evidence type="ECO:0000256" key="7">
    <source>
        <dbReference type="RuleBase" id="RU364138"/>
    </source>
</evidence>
<keyword evidence="5 7" id="KW-0443">Lipid metabolism</keyword>
<dbReference type="OrthoDB" id="419508at2759"/>
<dbReference type="Gene3D" id="3.60.60.30">
    <property type="match status" value="1"/>
</dbReference>
<feature type="signal peptide" evidence="7">
    <location>
        <begin position="1"/>
        <end position="25"/>
    </location>
</feature>
<evidence type="ECO:0000313" key="8">
    <source>
        <dbReference type="EMBL" id="EDO46152.1"/>
    </source>
</evidence>
<proteinExistence type="inferred from homology"/>
<dbReference type="EMBL" id="DS469529">
    <property type="protein sequence ID" value="EDO46152.1"/>
    <property type="molecule type" value="Genomic_DNA"/>
</dbReference>
<feature type="chain" id="PRO_5011331477" description="Phospholipase B-like" evidence="7">
    <location>
        <begin position="26"/>
        <end position="544"/>
    </location>
</feature>
<comment type="function">
    <text evidence="7">Putative phospholipase.</text>
</comment>
<dbReference type="GO" id="GO:0009395">
    <property type="term" value="P:phospholipid catabolic process"/>
    <property type="evidence" value="ECO:0000318"/>
    <property type="project" value="GO_Central"/>
</dbReference>
<dbReference type="AlphaFoldDB" id="A7RQR6"/>
<evidence type="ECO:0000256" key="6">
    <source>
        <dbReference type="ARBA" id="ARBA00023180"/>
    </source>
</evidence>
<dbReference type="GO" id="GO:0005576">
    <property type="term" value="C:extracellular region"/>
    <property type="evidence" value="ECO:0000318"/>
    <property type="project" value="GO_Central"/>
</dbReference>
<dbReference type="PROSITE" id="PS51257">
    <property type="entry name" value="PROKAR_LIPOPROTEIN"/>
    <property type="match status" value="1"/>
</dbReference>
<dbReference type="Pfam" id="PF04916">
    <property type="entry name" value="Phospholip_B"/>
    <property type="match status" value="1"/>
</dbReference>
<sequence length="544" mass="62042">MTLIRNSVMITVTFVLILFVFGCHGSQKSATVYYNRGQGYSLKFGVVDKLMGVAYGTFEDSLNTTGWYELNIVSGTGIEPYNDDVIMHAAGYLEGALTASQINDNYANLYGVFFKSEDDPMVAKVEKFFIEQDIWMRKMIALKSSNSSFWRQMGNIIAQFDGLVEGYQKYPATDKALGVFAFQMLNGVGDLLDLTKALMPERMADWDHMTEKEILEKVAMDGHCSALIKVLPAYENVFASHVSWFTYSAMLRVYKHYHLNLKDETTAAQRMSFSSYPGFLESLDDFYIMDSKLVMLQTTNNVFNKSLYEQVVPESLFSWQRVRLANLVASSGRQWADIVGQYNSGTYNNQYMVLDLKLIQLNNTIQDNALWVVEQIPTLVASGDQTAILRAGYWPSYNVPFYELVYNLSGYPDFVARHGVQFSHELAPRAKIFRRDQSMVHDLDSMKHIMRYNDFQHDPYSQGNPMNAICSRGDLIADGPRASGCYDGKVTDFTMAQSLISHAINGPTHEQQVPFHWSQYQFKNKHEGQPDLFNFDFVEMKPKF</sequence>
<evidence type="ECO:0000256" key="4">
    <source>
        <dbReference type="ARBA" id="ARBA00022963"/>
    </source>
</evidence>
<keyword evidence="4 7" id="KW-0442">Lipid degradation</keyword>
<dbReference type="OMA" id="MYDHFTN"/>
<keyword evidence="9" id="KW-1185">Reference proteome</keyword>
<evidence type="ECO:0000313" key="9">
    <source>
        <dbReference type="Proteomes" id="UP000001593"/>
    </source>
</evidence>
<protein>
    <recommendedName>
        <fullName evidence="7">Phospholipase B-like</fullName>
        <ecNumber evidence="7">3.1.1.-</ecNumber>
    </recommendedName>
</protein>
<name>A7RQR6_NEMVE</name>
<dbReference type="PhylomeDB" id="A7RQR6"/>
<accession>A7RQR6</accession>
<keyword evidence="3 7" id="KW-0378">Hydrolase</keyword>
<dbReference type="InParanoid" id="A7RQR6"/>
<dbReference type="InterPro" id="IPR007000">
    <property type="entry name" value="PLipase_B-like"/>
</dbReference>
<evidence type="ECO:0000256" key="2">
    <source>
        <dbReference type="ARBA" id="ARBA00022729"/>
    </source>
</evidence>
<reference evidence="8 9" key="1">
    <citation type="journal article" date="2007" name="Science">
        <title>Sea anemone genome reveals ancestral eumetazoan gene repertoire and genomic organization.</title>
        <authorList>
            <person name="Putnam N.H."/>
            <person name="Srivastava M."/>
            <person name="Hellsten U."/>
            <person name="Dirks B."/>
            <person name="Chapman J."/>
            <person name="Salamov A."/>
            <person name="Terry A."/>
            <person name="Shapiro H."/>
            <person name="Lindquist E."/>
            <person name="Kapitonov V.V."/>
            <person name="Jurka J."/>
            <person name="Genikhovich G."/>
            <person name="Grigoriev I.V."/>
            <person name="Lucas S.M."/>
            <person name="Steele R.E."/>
            <person name="Finnerty J.R."/>
            <person name="Technau U."/>
            <person name="Martindale M.Q."/>
            <person name="Rokhsar D.S."/>
        </authorList>
    </citation>
    <scope>NUCLEOTIDE SEQUENCE [LARGE SCALE GENOMIC DNA]</scope>
    <source>
        <strain evidence="9">CH2 X CH6</strain>
    </source>
</reference>
<keyword evidence="6" id="KW-0325">Glycoprotein</keyword>
<dbReference type="PANTHER" id="PTHR12370:SF1">
    <property type="entry name" value="PHOSPHOLIPASE B-LIKE 1"/>
    <property type="match status" value="1"/>
</dbReference>
<gene>
    <name evidence="8" type="ORF">NEMVEDRAFT_v1g161656</name>
</gene>
<evidence type="ECO:0000256" key="5">
    <source>
        <dbReference type="ARBA" id="ARBA00023098"/>
    </source>
</evidence>
<evidence type="ECO:0000256" key="1">
    <source>
        <dbReference type="ARBA" id="ARBA00007835"/>
    </source>
</evidence>